<comment type="similarity">
    <text evidence="1">Belongs to the LysR transcriptional regulatory family.</text>
</comment>
<keyword evidence="4" id="KW-0804">Transcription</keyword>
<evidence type="ECO:0000256" key="4">
    <source>
        <dbReference type="ARBA" id="ARBA00023163"/>
    </source>
</evidence>
<dbReference type="InterPro" id="IPR036388">
    <property type="entry name" value="WH-like_DNA-bd_sf"/>
</dbReference>
<keyword evidence="7" id="KW-1185">Reference proteome</keyword>
<sequence>MLRGTDTRIDNWDDLRYLLAVHKTGSMSAAARLLTTNPATVSRRLARLSETLGYELFHKTPEGWVASEAIGPLLQSVGSFEGEIDSYLNAAESRDGALSGSVSIGMPGSLANGVLSPFIPDLVQAHPGIRLSLHAQTYRETLGENDLIISPLRPQQGRLVVRPIGKVHANVYCFPDSPRNGPWVGLLRHHDGHEPMITALNAFDGKPPSVRLETLHDTANAIRVTRLPGVTLRIEAALTPDMEIYDASVPDTETSLYLCYHETRRKDPLLQAVIEWITDAFDKSDTL</sequence>
<name>A0A1I1LV64_9RHOB</name>
<keyword evidence="2" id="KW-0805">Transcription regulation</keyword>
<evidence type="ECO:0000256" key="2">
    <source>
        <dbReference type="ARBA" id="ARBA00023015"/>
    </source>
</evidence>
<protein>
    <submittedName>
        <fullName evidence="6">DNA-binding transcriptional regulator, LysR family</fullName>
    </submittedName>
</protein>
<dbReference type="CDD" id="cd05466">
    <property type="entry name" value="PBP2_LTTR_substrate"/>
    <property type="match status" value="1"/>
</dbReference>
<organism evidence="6 7">
    <name type="scientific">Pseudooceanicola nitratireducens</name>
    <dbReference type="NCBI Taxonomy" id="517719"/>
    <lineage>
        <taxon>Bacteria</taxon>
        <taxon>Pseudomonadati</taxon>
        <taxon>Pseudomonadota</taxon>
        <taxon>Alphaproteobacteria</taxon>
        <taxon>Rhodobacterales</taxon>
        <taxon>Paracoccaceae</taxon>
        <taxon>Pseudooceanicola</taxon>
    </lineage>
</organism>
<dbReference type="Gene3D" id="1.10.10.10">
    <property type="entry name" value="Winged helix-like DNA-binding domain superfamily/Winged helix DNA-binding domain"/>
    <property type="match status" value="1"/>
</dbReference>
<feature type="domain" description="HTH lysR-type" evidence="5">
    <location>
        <begin position="10"/>
        <end position="67"/>
    </location>
</feature>
<dbReference type="AlphaFoldDB" id="A0A1I1LV64"/>
<dbReference type="Gene3D" id="3.40.190.290">
    <property type="match status" value="1"/>
</dbReference>
<dbReference type="SUPFAM" id="SSF46785">
    <property type="entry name" value="Winged helix' DNA-binding domain"/>
    <property type="match status" value="1"/>
</dbReference>
<dbReference type="EMBL" id="FOLX01000001">
    <property type="protein sequence ID" value="SFC73360.1"/>
    <property type="molecule type" value="Genomic_DNA"/>
</dbReference>
<accession>A0A1I1LV64</accession>
<proteinExistence type="inferred from homology"/>
<dbReference type="OrthoDB" id="7768317at2"/>
<dbReference type="GO" id="GO:0003700">
    <property type="term" value="F:DNA-binding transcription factor activity"/>
    <property type="evidence" value="ECO:0007669"/>
    <property type="project" value="InterPro"/>
</dbReference>
<dbReference type="PANTHER" id="PTHR30579:SF3">
    <property type="entry name" value="TRANSCRIPTIONAL REGULATORY PROTEIN"/>
    <property type="match status" value="1"/>
</dbReference>
<dbReference type="InterPro" id="IPR036390">
    <property type="entry name" value="WH_DNA-bd_sf"/>
</dbReference>
<dbReference type="InterPro" id="IPR000847">
    <property type="entry name" value="LysR_HTH_N"/>
</dbReference>
<dbReference type="InterPro" id="IPR005119">
    <property type="entry name" value="LysR_subst-bd"/>
</dbReference>
<dbReference type="PANTHER" id="PTHR30579">
    <property type="entry name" value="TRANSCRIPTIONAL REGULATOR"/>
    <property type="match status" value="1"/>
</dbReference>
<dbReference type="Pfam" id="PF03466">
    <property type="entry name" value="LysR_substrate"/>
    <property type="match status" value="1"/>
</dbReference>
<dbReference type="Proteomes" id="UP000231644">
    <property type="component" value="Unassembled WGS sequence"/>
</dbReference>
<evidence type="ECO:0000256" key="3">
    <source>
        <dbReference type="ARBA" id="ARBA00023125"/>
    </source>
</evidence>
<dbReference type="InterPro" id="IPR050176">
    <property type="entry name" value="LTTR"/>
</dbReference>
<evidence type="ECO:0000313" key="7">
    <source>
        <dbReference type="Proteomes" id="UP000231644"/>
    </source>
</evidence>
<gene>
    <name evidence="6" type="ORF">SAMN05421762_1992</name>
</gene>
<dbReference type="RefSeq" id="WP_093453929.1">
    <property type="nucleotide sequence ID" value="NZ_BAABWI010000006.1"/>
</dbReference>
<dbReference type="SUPFAM" id="SSF53850">
    <property type="entry name" value="Periplasmic binding protein-like II"/>
    <property type="match status" value="1"/>
</dbReference>
<keyword evidence="3 6" id="KW-0238">DNA-binding</keyword>
<evidence type="ECO:0000259" key="5">
    <source>
        <dbReference type="PROSITE" id="PS50931"/>
    </source>
</evidence>
<dbReference type="PROSITE" id="PS50931">
    <property type="entry name" value="HTH_LYSR"/>
    <property type="match status" value="1"/>
</dbReference>
<dbReference type="STRING" id="517719.SAMN05421762_1992"/>
<evidence type="ECO:0000256" key="1">
    <source>
        <dbReference type="ARBA" id="ARBA00009437"/>
    </source>
</evidence>
<evidence type="ECO:0000313" key="6">
    <source>
        <dbReference type="EMBL" id="SFC73360.1"/>
    </source>
</evidence>
<dbReference type="Pfam" id="PF00126">
    <property type="entry name" value="HTH_1"/>
    <property type="match status" value="1"/>
</dbReference>
<dbReference type="GO" id="GO:0003677">
    <property type="term" value="F:DNA binding"/>
    <property type="evidence" value="ECO:0007669"/>
    <property type="project" value="UniProtKB-KW"/>
</dbReference>
<reference evidence="6 7" key="1">
    <citation type="submission" date="2016-10" db="EMBL/GenBank/DDBJ databases">
        <authorList>
            <person name="de Groot N.N."/>
        </authorList>
    </citation>
    <scope>NUCLEOTIDE SEQUENCE [LARGE SCALE GENOMIC DNA]</scope>
    <source>
        <strain evidence="6 7">DSM 29619</strain>
    </source>
</reference>